<dbReference type="Gene3D" id="3.40.50.720">
    <property type="entry name" value="NAD(P)-binding Rossmann-like Domain"/>
    <property type="match status" value="1"/>
</dbReference>
<dbReference type="RefSeq" id="WP_207679959.1">
    <property type="nucleotide sequence ID" value="NZ_CP061800.1"/>
</dbReference>
<dbReference type="GO" id="GO:0061503">
    <property type="term" value="F:tRNA threonylcarbamoyladenosine dehydratase"/>
    <property type="evidence" value="ECO:0007669"/>
    <property type="project" value="TreeGrafter"/>
</dbReference>
<dbReference type="AlphaFoldDB" id="A0A975GT78"/>
<organism evidence="2 3">
    <name type="scientific">Desulfonema magnum</name>
    <dbReference type="NCBI Taxonomy" id="45655"/>
    <lineage>
        <taxon>Bacteria</taxon>
        <taxon>Pseudomonadati</taxon>
        <taxon>Thermodesulfobacteriota</taxon>
        <taxon>Desulfobacteria</taxon>
        <taxon>Desulfobacterales</taxon>
        <taxon>Desulfococcaceae</taxon>
        <taxon>Desulfonema</taxon>
    </lineage>
</organism>
<dbReference type="PANTHER" id="PTHR43267">
    <property type="entry name" value="TRNA THREONYLCARBAMOYLADENOSINE DEHYDRATASE"/>
    <property type="match status" value="1"/>
</dbReference>
<dbReference type="InterPro" id="IPR035985">
    <property type="entry name" value="Ubiquitin-activating_enz"/>
</dbReference>
<dbReference type="PANTHER" id="PTHR43267:SF1">
    <property type="entry name" value="TRNA THREONYLCARBAMOYLADENOSINE DEHYDRATASE"/>
    <property type="match status" value="1"/>
</dbReference>
<gene>
    <name evidence="2" type="ORF">dnm_088010</name>
</gene>
<sequence length="286" mass="31106">MSETLVLESVASASREKKYPDGEPYKSLSVRDVFRISESLHIHGRQVETAALENGVIPERYARNRKMLLPEEQATLLRSSVSVVGLGGLGGAVIEILARMGVGFLNLTDGDKFEDSNLNRQLLSNEKNLEQTKAGAALRRIKEINSSVEVSVHEEFVSHENMFRILGKPDVIVDCLDNIKTRFVLEKAAQKIGCAYVTAAVAGVSGHVTVIFPGDPGLEMLYGHPDEAPSKGAEAELGNLPPVVTLMVSLQCSEVARILLGGKSILKNRILAVDLTDNTFEVLELE</sequence>
<dbReference type="EMBL" id="CP061800">
    <property type="protein sequence ID" value="QTA92712.1"/>
    <property type="molecule type" value="Genomic_DNA"/>
</dbReference>
<protein>
    <submittedName>
        <fullName evidence="2">THIF-type NAD/FAD binding fold-containing protein</fullName>
    </submittedName>
</protein>
<dbReference type="GO" id="GO:0061504">
    <property type="term" value="P:cyclic threonylcarbamoyladenosine biosynthetic process"/>
    <property type="evidence" value="ECO:0007669"/>
    <property type="project" value="TreeGrafter"/>
</dbReference>
<dbReference type="GO" id="GO:0008641">
    <property type="term" value="F:ubiquitin-like modifier activating enzyme activity"/>
    <property type="evidence" value="ECO:0007669"/>
    <property type="project" value="InterPro"/>
</dbReference>
<proteinExistence type="predicted"/>
<keyword evidence="3" id="KW-1185">Reference proteome</keyword>
<dbReference type="InterPro" id="IPR045886">
    <property type="entry name" value="ThiF/MoeB/HesA"/>
</dbReference>
<reference evidence="2" key="1">
    <citation type="journal article" date="2021" name="Microb. Physiol.">
        <title>Proteogenomic Insights into the Physiology of Marine, Sulfate-Reducing, Filamentous Desulfonema limicola and Desulfonema magnum.</title>
        <authorList>
            <person name="Schnaars V."/>
            <person name="Wohlbrand L."/>
            <person name="Scheve S."/>
            <person name="Hinrichs C."/>
            <person name="Reinhardt R."/>
            <person name="Rabus R."/>
        </authorList>
    </citation>
    <scope>NUCLEOTIDE SEQUENCE</scope>
    <source>
        <strain evidence="2">4be13</strain>
    </source>
</reference>
<dbReference type="SUPFAM" id="SSF69572">
    <property type="entry name" value="Activating enzymes of the ubiquitin-like proteins"/>
    <property type="match status" value="1"/>
</dbReference>
<dbReference type="InterPro" id="IPR000594">
    <property type="entry name" value="ThiF_NAD_FAD-bd"/>
</dbReference>
<evidence type="ECO:0000313" key="3">
    <source>
        <dbReference type="Proteomes" id="UP000663722"/>
    </source>
</evidence>
<dbReference type="KEGG" id="dmm:dnm_088010"/>
<dbReference type="Proteomes" id="UP000663722">
    <property type="component" value="Chromosome"/>
</dbReference>
<evidence type="ECO:0000313" key="2">
    <source>
        <dbReference type="EMBL" id="QTA92712.1"/>
    </source>
</evidence>
<dbReference type="Pfam" id="PF00899">
    <property type="entry name" value="ThiF"/>
    <property type="match status" value="1"/>
</dbReference>
<evidence type="ECO:0000259" key="1">
    <source>
        <dbReference type="Pfam" id="PF00899"/>
    </source>
</evidence>
<dbReference type="CDD" id="cd00757">
    <property type="entry name" value="ThiF_MoeB_HesA_family"/>
    <property type="match status" value="1"/>
</dbReference>
<feature type="domain" description="THIF-type NAD/FAD binding fold" evidence="1">
    <location>
        <begin position="61"/>
        <end position="285"/>
    </location>
</feature>
<accession>A0A975GT78</accession>
<name>A0A975GT78_9BACT</name>